<dbReference type="InterPro" id="IPR004364">
    <property type="entry name" value="Aa-tRNA-synt_II"/>
</dbReference>
<keyword evidence="7" id="KW-0963">Cytoplasm</keyword>
<organism evidence="10 11">
    <name type="scientific">Tepidiforma thermophila (strain KCTC 52669 / CGMCC 1.13589 / G233)</name>
    <dbReference type="NCBI Taxonomy" id="2761530"/>
    <lineage>
        <taxon>Bacteria</taxon>
        <taxon>Bacillati</taxon>
        <taxon>Chloroflexota</taxon>
        <taxon>Tepidiformia</taxon>
        <taxon>Tepidiformales</taxon>
        <taxon>Tepidiformaceae</taxon>
        <taxon>Tepidiforma</taxon>
    </lineage>
</organism>
<dbReference type="AlphaFoldDB" id="A0A2A9HHP4"/>
<evidence type="ECO:0000256" key="6">
    <source>
        <dbReference type="ARBA" id="ARBA00048573"/>
    </source>
</evidence>
<dbReference type="InterPro" id="IPR044136">
    <property type="entry name" value="Lys-tRNA-ligase_II_N"/>
</dbReference>
<dbReference type="GO" id="GO:0000049">
    <property type="term" value="F:tRNA binding"/>
    <property type="evidence" value="ECO:0007669"/>
    <property type="project" value="TreeGrafter"/>
</dbReference>
<keyword evidence="1 7" id="KW-0436">Ligase</keyword>
<keyword evidence="7" id="KW-0648">Protein biosynthesis</keyword>
<dbReference type="InterPro" id="IPR018149">
    <property type="entry name" value="Lys-tRNA-synth_II_C"/>
</dbReference>
<dbReference type="GO" id="GO:0006430">
    <property type="term" value="P:lysyl-tRNA aminoacylation"/>
    <property type="evidence" value="ECO:0007669"/>
    <property type="project" value="UniProtKB-UniRule"/>
</dbReference>
<dbReference type="PROSITE" id="PS50862">
    <property type="entry name" value="AA_TRNA_LIGASE_II"/>
    <property type="match status" value="1"/>
</dbReference>
<dbReference type="NCBIfam" id="NF001756">
    <property type="entry name" value="PRK00484.1"/>
    <property type="match status" value="1"/>
</dbReference>
<keyword evidence="5 7" id="KW-0030">Aminoacyl-tRNA synthetase</keyword>
<accession>A0A2A9HHP4</accession>
<evidence type="ECO:0000313" key="10">
    <source>
        <dbReference type="EMBL" id="PFG74671.1"/>
    </source>
</evidence>
<feature type="binding site" evidence="7">
    <location>
        <position position="405"/>
    </location>
    <ligand>
        <name>Mg(2+)</name>
        <dbReference type="ChEBI" id="CHEBI:18420"/>
        <label>2</label>
    </ligand>
</feature>
<keyword evidence="4 7" id="KW-0067">ATP-binding</keyword>
<keyword evidence="11" id="KW-1185">Reference proteome</keyword>
<keyword evidence="3 7" id="KW-0547">Nucleotide-binding</keyword>
<feature type="binding site" evidence="7">
    <location>
        <position position="405"/>
    </location>
    <ligand>
        <name>Mg(2+)</name>
        <dbReference type="ChEBI" id="CHEBI:18420"/>
        <label>1</label>
    </ligand>
</feature>
<dbReference type="Gene3D" id="3.30.930.10">
    <property type="entry name" value="Bira Bifunctional Protein, Domain 2"/>
    <property type="match status" value="1"/>
</dbReference>
<comment type="catalytic activity">
    <reaction evidence="6 7 8">
        <text>tRNA(Lys) + L-lysine + ATP = L-lysyl-tRNA(Lys) + AMP + diphosphate</text>
        <dbReference type="Rhea" id="RHEA:20792"/>
        <dbReference type="Rhea" id="RHEA-COMP:9696"/>
        <dbReference type="Rhea" id="RHEA-COMP:9697"/>
        <dbReference type="ChEBI" id="CHEBI:30616"/>
        <dbReference type="ChEBI" id="CHEBI:32551"/>
        <dbReference type="ChEBI" id="CHEBI:33019"/>
        <dbReference type="ChEBI" id="CHEBI:78442"/>
        <dbReference type="ChEBI" id="CHEBI:78529"/>
        <dbReference type="ChEBI" id="CHEBI:456215"/>
        <dbReference type="EC" id="6.1.1.6"/>
    </reaction>
</comment>
<evidence type="ECO:0000313" key="11">
    <source>
        <dbReference type="Proteomes" id="UP000223071"/>
    </source>
</evidence>
<comment type="subcellular location">
    <subcellularLocation>
        <location evidence="7">Cytoplasm</location>
    </subcellularLocation>
</comment>
<evidence type="ECO:0000256" key="4">
    <source>
        <dbReference type="ARBA" id="ARBA00022840"/>
    </source>
</evidence>
<gene>
    <name evidence="7" type="primary">lysS</name>
    <name evidence="10" type="ORF">A9A59_1908</name>
</gene>
<evidence type="ECO:0000256" key="1">
    <source>
        <dbReference type="ARBA" id="ARBA00022598"/>
    </source>
</evidence>
<dbReference type="GO" id="GO:0004824">
    <property type="term" value="F:lysine-tRNA ligase activity"/>
    <property type="evidence" value="ECO:0007669"/>
    <property type="project" value="UniProtKB-UniRule"/>
</dbReference>
<dbReference type="InterPro" id="IPR006195">
    <property type="entry name" value="aa-tRNA-synth_II"/>
</dbReference>
<dbReference type="Proteomes" id="UP000223071">
    <property type="component" value="Unassembled WGS sequence"/>
</dbReference>
<keyword evidence="7 8" id="KW-0460">Magnesium</keyword>
<comment type="caution">
    <text evidence="10">The sequence shown here is derived from an EMBL/GenBank/DDBJ whole genome shotgun (WGS) entry which is preliminary data.</text>
</comment>
<dbReference type="InterPro" id="IPR004365">
    <property type="entry name" value="NA-bd_OB_tRNA"/>
</dbReference>
<dbReference type="GO" id="GO:0000287">
    <property type="term" value="F:magnesium ion binding"/>
    <property type="evidence" value="ECO:0007669"/>
    <property type="project" value="UniProtKB-UniRule"/>
</dbReference>
<comment type="similarity">
    <text evidence="7">Belongs to the class-II aminoacyl-tRNA synthetase family.</text>
</comment>
<dbReference type="SUPFAM" id="SSF50249">
    <property type="entry name" value="Nucleic acid-binding proteins"/>
    <property type="match status" value="1"/>
</dbReference>
<dbReference type="CDD" id="cd04322">
    <property type="entry name" value="LysRS_N"/>
    <property type="match status" value="1"/>
</dbReference>
<dbReference type="NCBIfam" id="TIGR00499">
    <property type="entry name" value="lysS_bact"/>
    <property type="match status" value="1"/>
</dbReference>
<dbReference type="HAMAP" id="MF_00252">
    <property type="entry name" value="Lys_tRNA_synth_class2"/>
    <property type="match status" value="1"/>
</dbReference>
<dbReference type="EMBL" id="PDJQ01000001">
    <property type="protein sequence ID" value="PFG74671.1"/>
    <property type="molecule type" value="Genomic_DNA"/>
</dbReference>
<dbReference type="Pfam" id="PF00152">
    <property type="entry name" value="tRNA-synt_2"/>
    <property type="match status" value="1"/>
</dbReference>
<feature type="domain" description="Aminoacyl-transfer RNA synthetases class-II family profile" evidence="9">
    <location>
        <begin position="168"/>
        <end position="482"/>
    </location>
</feature>
<dbReference type="InterPro" id="IPR012340">
    <property type="entry name" value="NA-bd_OB-fold"/>
</dbReference>
<dbReference type="Gene3D" id="2.40.50.140">
    <property type="entry name" value="Nucleic acid-binding proteins"/>
    <property type="match status" value="1"/>
</dbReference>
<name>A0A2A9HHP4_TEPT2</name>
<dbReference type="GO" id="GO:0005829">
    <property type="term" value="C:cytosol"/>
    <property type="evidence" value="ECO:0007669"/>
    <property type="project" value="TreeGrafter"/>
</dbReference>
<dbReference type="CDD" id="cd00775">
    <property type="entry name" value="LysRS_core"/>
    <property type="match status" value="1"/>
</dbReference>
<evidence type="ECO:0000256" key="5">
    <source>
        <dbReference type="ARBA" id="ARBA00023146"/>
    </source>
</evidence>
<evidence type="ECO:0000256" key="2">
    <source>
        <dbReference type="ARBA" id="ARBA00022723"/>
    </source>
</evidence>
<dbReference type="SUPFAM" id="SSF55681">
    <property type="entry name" value="Class II aaRS and biotin synthetases"/>
    <property type="match status" value="1"/>
</dbReference>
<proteinExistence type="inferred from homology"/>
<comment type="cofactor">
    <cofactor evidence="7 8">
        <name>Mg(2+)</name>
        <dbReference type="ChEBI" id="CHEBI:18420"/>
    </cofactor>
    <text evidence="7 8">Binds 3 Mg(2+) ions per subunit.</text>
</comment>
<evidence type="ECO:0000256" key="8">
    <source>
        <dbReference type="RuleBase" id="RU000336"/>
    </source>
</evidence>
<dbReference type="Pfam" id="PF01336">
    <property type="entry name" value="tRNA_anti-codon"/>
    <property type="match status" value="1"/>
</dbReference>
<dbReference type="PANTHER" id="PTHR42918">
    <property type="entry name" value="LYSYL-TRNA SYNTHETASE"/>
    <property type="match status" value="1"/>
</dbReference>
<feature type="binding site" evidence="7">
    <location>
        <position position="398"/>
    </location>
    <ligand>
        <name>Mg(2+)</name>
        <dbReference type="ChEBI" id="CHEBI:18420"/>
        <label>1</label>
    </ligand>
</feature>
<evidence type="ECO:0000256" key="7">
    <source>
        <dbReference type="HAMAP-Rule" id="MF_00252"/>
    </source>
</evidence>
<evidence type="ECO:0000259" key="9">
    <source>
        <dbReference type="PROSITE" id="PS50862"/>
    </source>
</evidence>
<sequence length="489" mass="55727">MDELMAQRLAKLEELRRLGIDPYPPRWERSHTSREVVAMVESLPADQSEAAGVTVRVAGRVVARRDMGKATFMDLLDGYGRLQVLLRANTTDRYDLLRLVDLGDFIGVTGTPIRTRTGQPTVQASTWTMLAKALHAPPEKYHGLSDPDLRQRRRYLDLMANEETRRVFEIRSRTVAAIRRFLDDRGFLEVETPILQVSEGGAAARPFVTHFNALDEPRVLRISLELHLKRLLVGGFERVYEIGRNFRNEGMSFKHNPEFTMLESYEAYADYNDVAEMTEEMISTVARQVLGTTVIEFRGHQIDLAPPWRRMTFIEALREFGGPDLEAITDSDTLRDELRRRGLPVTDQMGYGKLADEAMSHYVEPNLIQPTFLLDYPVELSPLAKRKPENPRLVERFECFIAGFECGNAYTELNDPLDQRQRFEQQLALKAAGDEEVELVDEDFLFALEHGMPPTGGFGMGVDRLVMLLTGQPSIREVILFPPVRARED</sequence>
<comment type="subunit">
    <text evidence="7">Homodimer.</text>
</comment>
<protein>
    <recommendedName>
        <fullName evidence="7">Lysine--tRNA ligase</fullName>
        <ecNumber evidence="7">6.1.1.6</ecNumber>
    </recommendedName>
    <alternativeName>
        <fullName evidence="7">Lysyl-tRNA synthetase</fullName>
        <shortName evidence="7">LysRS</shortName>
    </alternativeName>
</protein>
<dbReference type="EC" id="6.1.1.6" evidence="7"/>
<reference evidence="10 11" key="1">
    <citation type="submission" date="2017-09" db="EMBL/GenBank/DDBJ databases">
        <title>Sequencing the genomes of two abundant thermophiles in Great Basin hot springs: Thermocrinis jamiesonii and novel Chloroflexi Thermoflexus hugenholtzii.</title>
        <authorList>
            <person name="Hedlund B."/>
        </authorList>
    </citation>
    <scope>NUCLEOTIDE SEQUENCE [LARGE SCALE GENOMIC DNA]</scope>
    <source>
        <strain evidence="10 11">G233</strain>
    </source>
</reference>
<dbReference type="PRINTS" id="PR00982">
    <property type="entry name" value="TRNASYNTHLYS"/>
</dbReference>
<dbReference type="InterPro" id="IPR045864">
    <property type="entry name" value="aa-tRNA-synth_II/BPL/LPL"/>
</dbReference>
<keyword evidence="2 7" id="KW-0479">Metal-binding</keyword>
<dbReference type="PANTHER" id="PTHR42918:SF15">
    <property type="entry name" value="LYSINE--TRNA LIGASE, CHLOROPLASTIC_MITOCHONDRIAL"/>
    <property type="match status" value="1"/>
</dbReference>
<dbReference type="InterPro" id="IPR002313">
    <property type="entry name" value="Lys-tRNA-ligase_II"/>
</dbReference>
<dbReference type="GO" id="GO:0005524">
    <property type="term" value="F:ATP binding"/>
    <property type="evidence" value="ECO:0007669"/>
    <property type="project" value="UniProtKB-UniRule"/>
</dbReference>
<evidence type="ECO:0000256" key="3">
    <source>
        <dbReference type="ARBA" id="ARBA00022741"/>
    </source>
</evidence>